<comment type="caution">
    <text evidence="2">The sequence shown here is derived from an EMBL/GenBank/DDBJ whole genome shotgun (WGS) entry which is preliminary data.</text>
</comment>
<organism evidence="2 3">
    <name type="scientific">Candidatus Nomurabacteria bacterium GW2011_GWA1_46_11</name>
    <dbReference type="NCBI Taxonomy" id="1618732"/>
    <lineage>
        <taxon>Bacteria</taxon>
        <taxon>Candidatus Nomuraibacteriota</taxon>
    </lineage>
</organism>
<dbReference type="PANTHER" id="PTHR43238">
    <property type="entry name" value="GDP-L-FUCOSE SYNTHASE"/>
    <property type="match status" value="1"/>
</dbReference>
<dbReference type="AlphaFoldDB" id="A0A0G1NN16"/>
<dbReference type="InterPro" id="IPR001509">
    <property type="entry name" value="Epimerase_deHydtase"/>
</dbReference>
<dbReference type="Pfam" id="PF01370">
    <property type="entry name" value="Epimerase"/>
    <property type="match status" value="1"/>
</dbReference>
<evidence type="ECO:0000313" key="3">
    <source>
        <dbReference type="Proteomes" id="UP000034107"/>
    </source>
</evidence>
<name>A0A0G1NN16_9BACT</name>
<sequence>MKKVVVLGGTGFHGSHVVRIAKEKSYEVYSISRREGVDIRDYPKFAARLKEIQPDAIIDCAGHEGSVHYVNQHAAEVAHDTFQMALNIYRAVAEVCPQAVVINALGNCSYPGDATVAKESEWLSGPVHESVLSSGMEKRVKYVIAAAYHKQLGVKSVNWIMSNCYGPGAGTDPNKLHAMNGIIIRLIEARKKGDKQFSIWGTGTPIREWVYIGDAANMLVESVEMKEQIYPINFAQKKGYAIKEIAALAARELDYPVEFIFDITKADGAPIKILDDAEFRKYYPGFKFTPIETGIKETIRYYKKIL</sequence>
<dbReference type="GO" id="GO:0050577">
    <property type="term" value="F:GDP-L-fucose synthase activity"/>
    <property type="evidence" value="ECO:0007669"/>
    <property type="project" value="TreeGrafter"/>
</dbReference>
<feature type="domain" description="NAD-dependent epimerase/dehydratase" evidence="1">
    <location>
        <begin position="4"/>
        <end position="226"/>
    </location>
</feature>
<evidence type="ECO:0000313" key="2">
    <source>
        <dbReference type="EMBL" id="KKU21836.1"/>
    </source>
</evidence>
<gene>
    <name evidence="2" type="ORF">UX31_C0011G0028</name>
</gene>
<dbReference type="PANTHER" id="PTHR43238:SF1">
    <property type="entry name" value="GDP-L-FUCOSE SYNTHASE"/>
    <property type="match status" value="1"/>
</dbReference>
<dbReference type="Proteomes" id="UP000034107">
    <property type="component" value="Unassembled WGS sequence"/>
</dbReference>
<proteinExistence type="predicted"/>
<dbReference type="Gene3D" id="3.90.25.10">
    <property type="entry name" value="UDP-galactose 4-epimerase, domain 1"/>
    <property type="match status" value="1"/>
</dbReference>
<evidence type="ECO:0000259" key="1">
    <source>
        <dbReference type="Pfam" id="PF01370"/>
    </source>
</evidence>
<accession>A0A0G1NN16</accession>
<dbReference type="InterPro" id="IPR036291">
    <property type="entry name" value="NAD(P)-bd_dom_sf"/>
</dbReference>
<reference evidence="2 3" key="1">
    <citation type="journal article" date="2015" name="Nature">
        <title>rRNA introns, odd ribosomes, and small enigmatic genomes across a large radiation of phyla.</title>
        <authorList>
            <person name="Brown C.T."/>
            <person name="Hug L.A."/>
            <person name="Thomas B.C."/>
            <person name="Sharon I."/>
            <person name="Castelle C.J."/>
            <person name="Singh A."/>
            <person name="Wilkins M.J."/>
            <person name="Williams K.H."/>
            <person name="Banfield J.F."/>
        </authorList>
    </citation>
    <scope>NUCLEOTIDE SEQUENCE [LARGE SCALE GENOMIC DNA]</scope>
</reference>
<protein>
    <recommendedName>
        <fullName evidence="1">NAD-dependent epimerase/dehydratase domain-containing protein</fullName>
    </recommendedName>
</protein>
<dbReference type="SUPFAM" id="SSF51735">
    <property type="entry name" value="NAD(P)-binding Rossmann-fold domains"/>
    <property type="match status" value="1"/>
</dbReference>
<dbReference type="EMBL" id="LCLS01000011">
    <property type="protein sequence ID" value="KKU21836.1"/>
    <property type="molecule type" value="Genomic_DNA"/>
</dbReference>
<dbReference type="Gene3D" id="3.40.50.720">
    <property type="entry name" value="NAD(P)-binding Rossmann-like Domain"/>
    <property type="match status" value="1"/>
</dbReference>